<dbReference type="EMBL" id="FQZL01000004">
    <property type="protein sequence ID" value="SHI40889.1"/>
    <property type="molecule type" value="Genomic_DNA"/>
</dbReference>
<accession>A0A1M6AWG1</accession>
<dbReference type="Pfam" id="PF07872">
    <property type="entry name" value="DUF1659"/>
    <property type="match status" value="1"/>
</dbReference>
<dbReference type="Proteomes" id="UP000184052">
    <property type="component" value="Unassembled WGS sequence"/>
</dbReference>
<dbReference type="InterPro" id="IPR012454">
    <property type="entry name" value="DUF1659"/>
</dbReference>
<gene>
    <name evidence="2" type="ORF">SAMN02745751_00276</name>
</gene>
<protein>
    <recommendedName>
        <fullName evidence="1">DUF1659 domain-containing protein</fullName>
    </recommendedName>
</protein>
<dbReference type="STRING" id="1121476.SAMN02745751_00276"/>
<evidence type="ECO:0000313" key="3">
    <source>
        <dbReference type="Proteomes" id="UP000184052"/>
    </source>
</evidence>
<organism evidence="2 3">
    <name type="scientific">Dethiosulfatibacter aminovorans DSM 17477</name>
    <dbReference type="NCBI Taxonomy" id="1121476"/>
    <lineage>
        <taxon>Bacteria</taxon>
        <taxon>Bacillati</taxon>
        <taxon>Bacillota</taxon>
        <taxon>Tissierellia</taxon>
        <taxon>Dethiosulfatibacter</taxon>
    </lineage>
</organism>
<dbReference type="AlphaFoldDB" id="A0A1M6AWG1"/>
<dbReference type="RefSeq" id="WP_073045938.1">
    <property type="nucleotide sequence ID" value="NZ_FQZL01000004.1"/>
</dbReference>
<evidence type="ECO:0000313" key="2">
    <source>
        <dbReference type="EMBL" id="SHI40889.1"/>
    </source>
</evidence>
<reference evidence="2 3" key="1">
    <citation type="submission" date="2016-11" db="EMBL/GenBank/DDBJ databases">
        <authorList>
            <person name="Jaros S."/>
            <person name="Januszkiewicz K."/>
            <person name="Wedrychowicz H."/>
        </authorList>
    </citation>
    <scope>NUCLEOTIDE SEQUENCE [LARGE SCALE GENOMIC DNA]</scope>
    <source>
        <strain evidence="2 3">DSM 17477</strain>
    </source>
</reference>
<name>A0A1M6AWG1_9FIRM</name>
<evidence type="ECO:0000259" key="1">
    <source>
        <dbReference type="Pfam" id="PF07872"/>
    </source>
</evidence>
<keyword evidence="3" id="KW-1185">Reference proteome</keyword>
<proteinExistence type="predicted"/>
<sequence length="75" mass="8075">MAIVSTELEGKVTLVLNNGVDGDGNTLTKSKSFSKLKPEATDEDIYSVISGMASLQEKPVVAVRKTEEYDLVDQA</sequence>
<feature type="domain" description="DUF1659" evidence="1">
    <location>
        <begin position="2"/>
        <end position="72"/>
    </location>
</feature>